<accession>A0A0S3SQQ3</accession>
<dbReference type="Proteomes" id="UP000291084">
    <property type="component" value="Chromosome 8"/>
</dbReference>
<dbReference type="EMBL" id="AP015041">
    <property type="protein sequence ID" value="BAT95151.1"/>
    <property type="molecule type" value="Genomic_DNA"/>
</dbReference>
<proteinExistence type="predicted"/>
<gene>
    <name evidence="2" type="primary">Vigan.08G182000</name>
    <name evidence="2" type="ORF">VIGAN_08182000</name>
</gene>
<evidence type="ECO:0000313" key="2">
    <source>
        <dbReference type="EMBL" id="BAT95151.1"/>
    </source>
</evidence>
<keyword evidence="3" id="KW-1185">Reference proteome</keyword>
<feature type="region of interest" description="Disordered" evidence="1">
    <location>
        <begin position="1"/>
        <end position="23"/>
    </location>
</feature>
<dbReference type="AlphaFoldDB" id="A0A0S3SQQ3"/>
<feature type="compositionally biased region" description="Low complexity" evidence="1">
    <location>
        <begin position="55"/>
        <end position="71"/>
    </location>
</feature>
<name>A0A0S3SQQ3_PHAAN</name>
<reference evidence="2 3" key="1">
    <citation type="journal article" date="2015" name="Sci. Rep.">
        <title>The power of single molecule real-time sequencing technology in the de novo assembly of a eukaryotic genome.</title>
        <authorList>
            <person name="Sakai H."/>
            <person name="Naito K."/>
            <person name="Ogiso-Tanaka E."/>
            <person name="Takahashi Y."/>
            <person name="Iseki K."/>
            <person name="Muto C."/>
            <person name="Satou K."/>
            <person name="Teruya K."/>
            <person name="Shiroma A."/>
            <person name="Shimoji M."/>
            <person name="Hirano T."/>
            <person name="Itoh T."/>
            <person name="Kaga A."/>
            <person name="Tomooka N."/>
        </authorList>
    </citation>
    <scope>NUCLEOTIDE SEQUENCE [LARGE SCALE GENOMIC DNA]</scope>
    <source>
        <strain evidence="3">cv. Shumari</strain>
    </source>
</reference>
<evidence type="ECO:0000256" key="1">
    <source>
        <dbReference type="SAM" id="MobiDB-lite"/>
    </source>
</evidence>
<protein>
    <submittedName>
        <fullName evidence="2">Uncharacterized protein</fullName>
    </submittedName>
</protein>
<feature type="non-terminal residue" evidence="2">
    <location>
        <position position="1"/>
    </location>
</feature>
<feature type="compositionally biased region" description="Low complexity" evidence="1">
    <location>
        <begin position="7"/>
        <end position="22"/>
    </location>
</feature>
<feature type="region of interest" description="Disordered" evidence="1">
    <location>
        <begin position="51"/>
        <end position="71"/>
    </location>
</feature>
<organism evidence="2 3">
    <name type="scientific">Vigna angularis var. angularis</name>
    <dbReference type="NCBI Taxonomy" id="157739"/>
    <lineage>
        <taxon>Eukaryota</taxon>
        <taxon>Viridiplantae</taxon>
        <taxon>Streptophyta</taxon>
        <taxon>Embryophyta</taxon>
        <taxon>Tracheophyta</taxon>
        <taxon>Spermatophyta</taxon>
        <taxon>Magnoliopsida</taxon>
        <taxon>eudicotyledons</taxon>
        <taxon>Gunneridae</taxon>
        <taxon>Pentapetalae</taxon>
        <taxon>rosids</taxon>
        <taxon>fabids</taxon>
        <taxon>Fabales</taxon>
        <taxon>Fabaceae</taxon>
        <taxon>Papilionoideae</taxon>
        <taxon>50 kb inversion clade</taxon>
        <taxon>NPAAA clade</taxon>
        <taxon>indigoferoid/millettioid clade</taxon>
        <taxon>Phaseoleae</taxon>
        <taxon>Vigna</taxon>
    </lineage>
</organism>
<evidence type="ECO:0000313" key="3">
    <source>
        <dbReference type="Proteomes" id="UP000291084"/>
    </source>
</evidence>
<sequence>RARLNQSPPSSTTTSSLPTSSPYINIPPQDLVANVGLCLLYQLPPNPGAPPFSKSPFTNTLSSSPSPSTLLSISSYPSSNLCKLPLI</sequence>